<sequence>MRFLTITLIGFFTAHFASAAATVSELNVQGETATFTLSSPKTHTPPSCVSESNQNKWAINLNSLQGQAMYSLLVTAVSKEQAISVESALRCESLADVEQVKSISLSMNSSAPPSEGAWLYKGDGITKLGKVISYNNFGYAYTPNNGTQTPLFYAPSIATSGAGLLYLDSECKTEPFLERHTYNYVVFYQQFNSYLTIANTSITENRMHDYGNAPVYKDWGGQTGCVKESALAYQFSTAYKLVKTEHDLCGKTPCWIK</sequence>
<protein>
    <submittedName>
        <fullName evidence="2">Uncharacterized protein</fullName>
    </submittedName>
</protein>
<keyword evidence="1" id="KW-0732">Signal</keyword>
<reference evidence="3" key="1">
    <citation type="submission" date="2016-07" db="EMBL/GenBank/DDBJ databases">
        <authorList>
            <person name="Florea S."/>
            <person name="Webb J.S."/>
            <person name="Jaromczyk J."/>
            <person name="Schardl C.L."/>
        </authorList>
    </citation>
    <scope>NUCLEOTIDE SEQUENCE [LARGE SCALE GENOMIC DNA]</scope>
    <source>
        <strain evidence="3">IPB1</strain>
    </source>
</reference>
<dbReference type="AlphaFoldDB" id="A0A1C0TJA8"/>
<comment type="caution">
    <text evidence="2">The sequence shown here is derived from an EMBL/GenBank/DDBJ whole genome shotgun (WGS) entry which is preliminary data.</text>
</comment>
<dbReference type="OrthoDB" id="6313881at2"/>
<name>A0A1C0TJA8_9GAMM</name>
<dbReference type="Proteomes" id="UP000093366">
    <property type="component" value="Unassembled WGS sequence"/>
</dbReference>
<feature type="chain" id="PRO_5008646005" evidence="1">
    <location>
        <begin position="20"/>
        <end position="257"/>
    </location>
</feature>
<proteinExistence type="predicted"/>
<feature type="signal peptide" evidence="1">
    <location>
        <begin position="1"/>
        <end position="19"/>
    </location>
</feature>
<organism evidence="2 3">
    <name type="scientific">Pseudoalteromonas luteoviolacea</name>
    <dbReference type="NCBI Taxonomy" id="43657"/>
    <lineage>
        <taxon>Bacteria</taxon>
        <taxon>Pseudomonadati</taxon>
        <taxon>Pseudomonadota</taxon>
        <taxon>Gammaproteobacteria</taxon>
        <taxon>Alteromonadales</taxon>
        <taxon>Pseudoalteromonadaceae</taxon>
        <taxon>Pseudoalteromonas</taxon>
    </lineage>
</organism>
<evidence type="ECO:0000313" key="2">
    <source>
        <dbReference type="EMBL" id="OCQ18325.1"/>
    </source>
</evidence>
<evidence type="ECO:0000313" key="3">
    <source>
        <dbReference type="Proteomes" id="UP000093366"/>
    </source>
</evidence>
<dbReference type="RefSeq" id="WP_065792983.1">
    <property type="nucleotide sequence ID" value="NZ_MAUJ01000017.1"/>
</dbReference>
<gene>
    <name evidence="2" type="ORF">A7985_24255</name>
</gene>
<evidence type="ECO:0000256" key="1">
    <source>
        <dbReference type="SAM" id="SignalP"/>
    </source>
</evidence>
<dbReference type="EMBL" id="MAUJ01000017">
    <property type="protein sequence ID" value="OCQ18325.1"/>
    <property type="molecule type" value="Genomic_DNA"/>
</dbReference>
<accession>A0A1C0TJA8</accession>